<dbReference type="InterPro" id="IPR001279">
    <property type="entry name" value="Metallo-B-lactamas"/>
</dbReference>
<evidence type="ECO:0000313" key="3">
    <source>
        <dbReference type="Proteomes" id="UP000479226"/>
    </source>
</evidence>
<dbReference type="InterPro" id="IPR050855">
    <property type="entry name" value="NDM-1-like"/>
</dbReference>
<dbReference type="Proteomes" id="UP000479226">
    <property type="component" value="Unassembled WGS sequence"/>
</dbReference>
<gene>
    <name evidence="2" type="ORF">G6N77_14000</name>
</gene>
<reference evidence="2 3" key="1">
    <citation type="submission" date="2020-02" db="EMBL/GenBank/DDBJ databases">
        <title>Genome sequence of the type strain DSM 27180 of Arthrobacter silviterrae.</title>
        <authorList>
            <person name="Gao J."/>
            <person name="Sun J."/>
        </authorList>
    </citation>
    <scope>NUCLEOTIDE SEQUENCE [LARGE SCALE GENOMIC DNA]</scope>
    <source>
        <strain evidence="2 3">DSM 27180</strain>
    </source>
</reference>
<organism evidence="2 3">
    <name type="scientific">Arthrobacter silviterrae</name>
    <dbReference type="NCBI Taxonomy" id="2026658"/>
    <lineage>
        <taxon>Bacteria</taxon>
        <taxon>Bacillati</taxon>
        <taxon>Actinomycetota</taxon>
        <taxon>Actinomycetes</taxon>
        <taxon>Micrococcales</taxon>
        <taxon>Micrococcaceae</taxon>
        <taxon>Arthrobacter</taxon>
    </lineage>
</organism>
<dbReference type="Gene3D" id="3.60.15.10">
    <property type="entry name" value="Ribonuclease Z/Hydroxyacylglutathione hydrolase-like"/>
    <property type="match status" value="1"/>
</dbReference>
<dbReference type="PANTHER" id="PTHR42951">
    <property type="entry name" value="METALLO-BETA-LACTAMASE DOMAIN-CONTAINING"/>
    <property type="match status" value="1"/>
</dbReference>
<dbReference type="Pfam" id="PF00753">
    <property type="entry name" value="Lactamase_B"/>
    <property type="match status" value="1"/>
</dbReference>
<dbReference type="SUPFAM" id="SSF56281">
    <property type="entry name" value="Metallo-hydrolase/oxidoreductase"/>
    <property type="match status" value="1"/>
</dbReference>
<dbReference type="InterPro" id="IPR036866">
    <property type="entry name" value="RibonucZ/Hydroxyglut_hydro"/>
</dbReference>
<protein>
    <submittedName>
        <fullName evidence="2">MBL fold metallo-hydrolase</fullName>
    </submittedName>
</protein>
<accession>A0ABX0DD55</accession>
<dbReference type="SMART" id="SM00849">
    <property type="entry name" value="Lactamase_B"/>
    <property type="match status" value="1"/>
</dbReference>
<proteinExistence type="predicted"/>
<evidence type="ECO:0000259" key="1">
    <source>
        <dbReference type="SMART" id="SM00849"/>
    </source>
</evidence>
<name>A0ABX0DD55_9MICC</name>
<comment type="caution">
    <text evidence="2">The sequence shown here is derived from an EMBL/GenBank/DDBJ whole genome shotgun (WGS) entry which is preliminary data.</text>
</comment>
<feature type="domain" description="Metallo-beta-lactamase" evidence="1">
    <location>
        <begin position="19"/>
        <end position="210"/>
    </location>
</feature>
<dbReference type="RefSeq" id="WP_165182789.1">
    <property type="nucleotide sequence ID" value="NZ_JAAKZI010000026.1"/>
</dbReference>
<keyword evidence="3" id="KW-1185">Reference proteome</keyword>
<sequence length="278" mass="29938">MTWTELGTGVFVKRYEAGDINVGAVVGPQGVTIVDTRGSGAEAQEIVDDVAHQFRKPIVAAINTHAHYDHSFGNSVFAGLGVPIYGHHKIPAHYDAFEAPRLAAWQADPAREPDKHWDDVVLAPPTASIHRPTTLTHSGRDIVCIPVSPGHTDTDLAVVVPDSRVWMLGDVVEESGPPMFGSGSRPLGWPGAVVELLMQIQPRDVIVPGHGRIVGRDFVVQQASTLQRVADSIRSSHAAGRTVDEAVHAAALPWTDWMLRSAFEQGFSELGAAPQDPR</sequence>
<dbReference type="PANTHER" id="PTHR42951:SF4">
    <property type="entry name" value="ACYL-COENZYME A THIOESTERASE MBLAC2"/>
    <property type="match status" value="1"/>
</dbReference>
<evidence type="ECO:0000313" key="2">
    <source>
        <dbReference type="EMBL" id="NGN84563.1"/>
    </source>
</evidence>
<dbReference type="EMBL" id="JAAKZI010000026">
    <property type="protein sequence ID" value="NGN84563.1"/>
    <property type="molecule type" value="Genomic_DNA"/>
</dbReference>
<dbReference type="CDD" id="cd16282">
    <property type="entry name" value="metallo-hydrolase-like_MBL-fold"/>
    <property type="match status" value="1"/>
</dbReference>